<dbReference type="Pfam" id="PF13175">
    <property type="entry name" value="AAA_15"/>
    <property type="match status" value="1"/>
</dbReference>
<dbReference type="OrthoDB" id="9789856at2"/>
<dbReference type="AlphaFoldDB" id="A0A4R1YKX3"/>
<proteinExistence type="predicted"/>
<evidence type="ECO:0000259" key="1">
    <source>
        <dbReference type="Pfam" id="PF13175"/>
    </source>
</evidence>
<dbReference type="SUPFAM" id="SSF52540">
    <property type="entry name" value="P-loop containing nucleoside triphosphate hydrolases"/>
    <property type="match status" value="1"/>
</dbReference>
<dbReference type="RefSeq" id="WP_132696389.1">
    <property type="nucleotide sequence ID" value="NZ_SLVM01000028.1"/>
</dbReference>
<evidence type="ECO:0000313" key="4">
    <source>
        <dbReference type="Proteomes" id="UP000295277"/>
    </source>
</evidence>
<dbReference type="Proteomes" id="UP000295277">
    <property type="component" value="Unassembled WGS sequence"/>
</dbReference>
<comment type="caution">
    <text evidence="3">The sequence shown here is derived from an EMBL/GenBank/DDBJ whole genome shotgun (WGS) entry which is preliminary data.</text>
</comment>
<feature type="domain" description="ATPase AAA-type core" evidence="2">
    <location>
        <begin position="124"/>
        <end position="350"/>
    </location>
</feature>
<sequence length="403" mass="45365">MRVQSIRVKNFKALRDVDIRDMPGFVVFVGANGTGKSTLIDVFSFLKDCLKDNARAAFDRRGGFRQVRSSGAGEAETILIELKIDLDFRSEDKRRIVTYAVEFAADGPKVVVERELLHWKRGSYGRPFHFIDFHRGQGVAIAESFDAFDTEVKDADLMREEQALDRPDLLALKGLGQFRRFDAASQLRDLIENWTVSDFHITEARREPDVAPAEHLSPSGDNLALYAQYLREYHSGVYAEIVQAMAERVPGIGDVVPESTGDGRVLLRFRDQSFADGFIARLVSHGTIKMFAYLALLHDPDPHPLLCIEEPENQLYPSLMGLLAEEFAAYAERRRGAAQVFVTTHSPDFLNAVPLGSIYWLRKDGGYTQVQRAADDPQLVDFVQEGDKPGWLWRQGLFKGANP</sequence>
<dbReference type="Gene3D" id="3.40.50.300">
    <property type="entry name" value="P-loop containing nucleotide triphosphate hydrolases"/>
    <property type="match status" value="2"/>
</dbReference>
<dbReference type="PANTHER" id="PTHR40396:SF1">
    <property type="entry name" value="ATPASE AAA-TYPE CORE DOMAIN-CONTAINING PROTEIN"/>
    <property type="match status" value="1"/>
</dbReference>
<dbReference type="InterPro" id="IPR027417">
    <property type="entry name" value="P-loop_NTPase"/>
</dbReference>
<evidence type="ECO:0000313" key="3">
    <source>
        <dbReference type="EMBL" id="TCM77800.1"/>
    </source>
</evidence>
<evidence type="ECO:0000259" key="2">
    <source>
        <dbReference type="Pfam" id="PF13304"/>
    </source>
</evidence>
<dbReference type="InterPro" id="IPR003959">
    <property type="entry name" value="ATPase_AAA_core"/>
</dbReference>
<dbReference type="GO" id="GO:0005524">
    <property type="term" value="F:ATP binding"/>
    <property type="evidence" value="ECO:0007669"/>
    <property type="project" value="InterPro"/>
</dbReference>
<dbReference type="EMBL" id="SLVM01000028">
    <property type="protein sequence ID" value="TCM77800.1"/>
    <property type="molecule type" value="Genomic_DNA"/>
</dbReference>
<reference evidence="3 4" key="1">
    <citation type="submission" date="2019-03" db="EMBL/GenBank/DDBJ databases">
        <title>Genomic Encyclopedia of Type Strains, Phase IV (KMG-IV): sequencing the most valuable type-strain genomes for metagenomic binning, comparative biology and taxonomic classification.</title>
        <authorList>
            <person name="Goeker M."/>
        </authorList>
    </citation>
    <scope>NUCLEOTIDE SEQUENCE [LARGE SCALE GENOMIC DNA]</scope>
    <source>
        <strain evidence="3 4">DSM 21153</strain>
    </source>
</reference>
<dbReference type="InterPro" id="IPR041685">
    <property type="entry name" value="AAA_GajA/Old/RecF-like"/>
</dbReference>
<keyword evidence="4" id="KW-1185">Reference proteome</keyword>
<gene>
    <name evidence="3" type="ORF">EV216_1289</name>
</gene>
<feature type="domain" description="Endonuclease GajA/Old nuclease/RecF-like AAA" evidence="1">
    <location>
        <begin position="1"/>
        <end position="103"/>
    </location>
</feature>
<organism evidence="3 4">
    <name type="scientific">Rhodovulum steppense</name>
    <dbReference type="NCBI Taxonomy" id="540251"/>
    <lineage>
        <taxon>Bacteria</taxon>
        <taxon>Pseudomonadati</taxon>
        <taxon>Pseudomonadota</taxon>
        <taxon>Alphaproteobacteria</taxon>
        <taxon>Rhodobacterales</taxon>
        <taxon>Paracoccaceae</taxon>
        <taxon>Rhodovulum</taxon>
    </lineage>
</organism>
<name>A0A4R1YKX3_9RHOB</name>
<accession>A0A4R1YKX3</accession>
<dbReference type="PIRSF" id="PIRSF029347">
    <property type="entry name" value="RecF"/>
    <property type="match status" value="1"/>
</dbReference>
<dbReference type="Pfam" id="PF13304">
    <property type="entry name" value="AAA_21"/>
    <property type="match status" value="1"/>
</dbReference>
<dbReference type="GO" id="GO:0016887">
    <property type="term" value="F:ATP hydrolysis activity"/>
    <property type="evidence" value="ECO:0007669"/>
    <property type="project" value="InterPro"/>
</dbReference>
<dbReference type="InterPro" id="IPR014555">
    <property type="entry name" value="RecF-like"/>
</dbReference>
<protein>
    <submittedName>
        <fullName evidence="3">Putative ATPase</fullName>
    </submittedName>
</protein>
<dbReference type="PANTHER" id="PTHR40396">
    <property type="entry name" value="ATPASE-LIKE PROTEIN"/>
    <property type="match status" value="1"/>
</dbReference>